<proteinExistence type="predicted"/>
<dbReference type="InterPro" id="IPR049227">
    <property type="entry name" value="DUF6824"/>
</dbReference>
<feature type="region of interest" description="Disordered" evidence="1">
    <location>
        <begin position="226"/>
        <end position="253"/>
    </location>
</feature>
<accession>A0ABD3Q5G8</accession>
<evidence type="ECO:0000313" key="3">
    <source>
        <dbReference type="EMBL" id="KAL3793515.1"/>
    </source>
</evidence>
<dbReference type="AlphaFoldDB" id="A0ABD3Q5G8"/>
<evidence type="ECO:0000313" key="4">
    <source>
        <dbReference type="Proteomes" id="UP001516023"/>
    </source>
</evidence>
<sequence>MSPCNMDIIPTYRDVINGRGQGMLRHPGNVKYRKLVTANKELYARCPNGEKIEISKGIVAAIRNFQGRFLDIEKEEGKYFDIGDQKAIAKTSQALREGQGKIRQLLRTKSSEKQSFQVEQYFAFSVKVLGELYNSQASSEVLSNNVAGMETKLPLLPPIKQSRNLRQQMVPPPSNETNFNNTAFTTTSSTAVKMALDQFPMATPSIINSNTSSNITQQQDYRTNAYHNPSACRSSTEHSTGRHTKRDSTYSDMSMASISSISAIHTISSDQNIDSSSSQGNRVTIDSLMTSQSHQKIFDAEKRMYDLEYIDEASSYQTQTACFEKKSGMSFTAIREENSESSEDADDAISLTDKSFDEFSLSSATDDIVKLILGLSSEDVTCTYAVV</sequence>
<protein>
    <recommendedName>
        <fullName evidence="2">DUF6824 domain-containing protein</fullName>
    </recommendedName>
</protein>
<feature type="domain" description="DUF6824" evidence="2">
    <location>
        <begin position="14"/>
        <end position="97"/>
    </location>
</feature>
<keyword evidence="4" id="KW-1185">Reference proteome</keyword>
<dbReference type="Pfam" id="PF20710">
    <property type="entry name" value="DUF6824"/>
    <property type="match status" value="1"/>
</dbReference>
<dbReference type="EMBL" id="JABMIG020000090">
    <property type="protein sequence ID" value="KAL3793515.1"/>
    <property type="molecule type" value="Genomic_DNA"/>
</dbReference>
<comment type="caution">
    <text evidence="3">The sequence shown here is derived from an EMBL/GenBank/DDBJ whole genome shotgun (WGS) entry which is preliminary data.</text>
</comment>
<dbReference type="Proteomes" id="UP001516023">
    <property type="component" value="Unassembled WGS sequence"/>
</dbReference>
<evidence type="ECO:0000256" key="1">
    <source>
        <dbReference type="SAM" id="MobiDB-lite"/>
    </source>
</evidence>
<reference evidence="3 4" key="1">
    <citation type="journal article" date="2020" name="G3 (Bethesda)">
        <title>Improved Reference Genome for Cyclotella cryptica CCMP332, a Model for Cell Wall Morphogenesis, Salinity Adaptation, and Lipid Production in Diatoms (Bacillariophyta).</title>
        <authorList>
            <person name="Roberts W.R."/>
            <person name="Downey K.M."/>
            <person name="Ruck E.C."/>
            <person name="Traller J.C."/>
            <person name="Alverson A.J."/>
        </authorList>
    </citation>
    <scope>NUCLEOTIDE SEQUENCE [LARGE SCALE GENOMIC DNA]</scope>
    <source>
        <strain evidence="3 4">CCMP332</strain>
    </source>
</reference>
<name>A0ABD3Q5G8_9STRA</name>
<evidence type="ECO:0000259" key="2">
    <source>
        <dbReference type="Pfam" id="PF20710"/>
    </source>
</evidence>
<gene>
    <name evidence="3" type="ORF">HJC23_007255</name>
</gene>
<organism evidence="3 4">
    <name type="scientific">Cyclotella cryptica</name>
    <dbReference type="NCBI Taxonomy" id="29204"/>
    <lineage>
        <taxon>Eukaryota</taxon>
        <taxon>Sar</taxon>
        <taxon>Stramenopiles</taxon>
        <taxon>Ochrophyta</taxon>
        <taxon>Bacillariophyta</taxon>
        <taxon>Coscinodiscophyceae</taxon>
        <taxon>Thalassiosirophycidae</taxon>
        <taxon>Stephanodiscales</taxon>
        <taxon>Stephanodiscaceae</taxon>
        <taxon>Cyclotella</taxon>
    </lineage>
</organism>